<evidence type="ECO:0000313" key="2">
    <source>
        <dbReference type="Proteomes" id="UP000007652"/>
    </source>
</evidence>
<comment type="caution">
    <text evidence="1">The sequence shown here is derived from an EMBL/GenBank/DDBJ whole genome shotgun (WGS) entry which is preliminary data.</text>
</comment>
<dbReference type="EMBL" id="CAKP01000113">
    <property type="protein sequence ID" value="CCJ34301.1"/>
    <property type="molecule type" value="Genomic_DNA"/>
</dbReference>
<protein>
    <submittedName>
        <fullName evidence="1">Uncharacterized protein</fullName>
    </submittedName>
</protein>
<reference evidence="1 2" key="1">
    <citation type="journal article" date="2011" name="J. Bacteriol.">
        <title>Draft genome sequence of Caloramator australicus strain RC3T, a thermoanaerobe from the Great Artesian Basin of Australia.</title>
        <authorList>
            <person name="Ogg C.D."/>
            <person name="Patel B.K.C."/>
        </authorList>
    </citation>
    <scope>NUCLEOTIDE SEQUENCE [LARGE SCALE GENOMIC DNA]</scope>
    <source>
        <strain evidence="1 2">RC3</strain>
    </source>
</reference>
<dbReference type="AlphaFoldDB" id="I7LHT7"/>
<name>I7LHT7_9CLOT</name>
<sequence length="186" mass="21210">MFKLTSDRIDYSSILSAPFGYRLDFCVGTTYSLELDALIGTSISLGLSEDIDGYIKDNPIYMFEALSKTADKTAVFCQGGQIKAPFKSNTLYILLEKMVAEINMKNNKSFHPKTWFIKYTNDKDSIYRFIVLSRNLTFDNSWDVAVCLEGRIQDKTIKEKNKPIRDFLLSLINLENGGLNISKKEK</sequence>
<dbReference type="OrthoDB" id="369674at2"/>
<dbReference type="Proteomes" id="UP000007652">
    <property type="component" value="Unassembled WGS sequence"/>
</dbReference>
<accession>I7LHT7</accession>
<dbReference type="eggNOG" id="ENOG502Z9PB">
    <property type="taxonomic scope" value="Bacteria"/>
</dbReference>
<dbReference type="STRING" id="857293.CAAU_2217"/>
<evidence type="ECO:0000313" key="1">
    <source>
        <dbReference type="EMBL" id="CCJ34301.1"/>
    </source>
</evidence>
<keyword evidence="2" id="KW-1185">Reference proteome</keyword>
<proteinExistence type="predicted"/>
<organism evidence="1 2">
    <name type="scientific">Caloramator australicus RC3</name>
    <dbReference type="NCBI Taxonomy" id="857293"/>
    <lineage>
        <taxon>Bacteria</taxon>
        <taxon>Bacillati</taxon>
        <taxon>Bacillota</taxon>
        <taxon>Clostridia</taxon>
        <taxon>Eubacteriales</taxon>
        <taxon>Clostridiaceae</taxon>
        <taxon>Caloramator</taxon>
    </lineage>
</organism>
<gene>
    <name evidence="1" type="ORF">CAAU_2217</name>
</gene>
<dbReference type="RefSeq" id="WP_008909557.1">
    <property type="nucleotide sequence ID" value="NZ_CAKP01000113.1"/>
</dbReference>